<dbReference type="GO" id="GO:0019843">
    <property type="term" value="F:rRNA binding"/>
    <property type="evidence" value="ECO:0007669"/>
    <property type="project" value="UniProtKB-UniRule"/>
</dbReference>
<dbReference type="RefSeq" id="WP_004258236.1">
    <property type="nucleotide sequence ID" value="NZ_CP014646.1"/>
</dbReference>
<evidence type="ECO:0000256" key="7">
    <source>
        <dbReference type="HAMAP-Rule" id="MF_00537"/>
    </source>
</evidence>
<dbReference type="SUPFAM" id="SSF57716">
    <property type="entry name" value="Glucocorticoid receptor-like (DNA-binding domain)"/>
    <property type="match status" value="1"/>
</dbReference>
<evidence type="ECO:0000256" key="3">
    <source>
        <dbReference type="ARBA" id="ARBA00022980"/>
    </source>
</evidence>
<dbReference type="HAMAP" id="MF_00537">
    <property type="entry name" value="Ribosomal_uS14_1"/>
    <property type="match status" value="1"/>
</dbReference>
<dbReference type="PANTHER" id="PTHR19836">
    <property type="entry name" value="30S RIBOSOMAL PROTEIN S14"/>
    <property type="match status" value="1"/>
</dbReference>
<dbReference type="STRING" id="1134435.AC731_011530"/>
<dbReference type="PANTHER" id="PTHR19836:SF19">
    <property type="entry name" value="SMALL RIBOSOMAL SUBUNIT PROTEIN US14M"/>
    <property type="match status" value="1"/>
</dbReference>
<dbReference type="GO" id="GO:0006412">
    <property type="term" value="P:translation"/>
    <property type="evidence" value="ECO:0007669"/>
    <property type="project" value="UniProtKB-UniRule"/>
</dbReference>
<proteinExistence type="inferred from homology"/>
<dbReference type="EMBL" id="CP014646">
    <property type="protein sequence ID" value="AMO37517.1"/>
    <property type="molecule type" value="Genomic_DNA"/>
</dbReference>
<dbReference type="InterPro" id="IPR018271">
    <property type="entry name" value="Ribosomal_uS14_CS"/>
</dbReference>
<dbReference type="Gene3D" id="1.10.287.1480">
    <property type="match status" value="1"/>
</dbReference>
<dbReference type="KEGG" id="thu:AC731_011530"/>
<keyword evidence="3 7" id="KW-0689">Ribosomal protein</keyword>
<accession>A0A127K6C6</accession>
<dbReference type="GO" id="GO:0005737">
    <property type="term" value="C:cytoplasm"/>
    <property type="evidence" value="ECO:0007669"/>
    <property type="project" value="UniProtKB-ARBA"/>
</dbReference>
<protein>
    <recommendedName>
        <fullName evidence="5 7">Small ribosomal subunit protein uS14</fullName>
    </recommendedName>
</protein>
<gene>
    <name evidence="7 8" type="primary">rpsN</name>
    <name evidence="8" type="ORF">AC731_011530</name>
</gene>
<dbReference type="InterPro" id="IPR001209">
    <property type="entry name" value="Ribosomal_uS14"/>
</dbReference>
<reference evidence="9" key="1">
    <citation type="submission" date="2016-03" db="EMBL/GenBank/DDBJ databases">
        <authorList>
            <person name="Ma C."/>
            <person name="Zhou S."/>
            <person name="Yang G."/>
        </authorList>
    </citation>
    <scope>NUCLEOTIDE SEQUENCE [LARGE SCALE GENOMIC DNA]</scope>
    <source>
        <strain evidence="9">SgZ-1</strain>
    </source>
</reference>
<dbReference type="InterPro" id="IPR023036">
    <property type="entry name" value="Ribosomal_uS14_bac/plastid"/>
</dbReference>
<sequence length="101" mass="11478">MAKLALINREAKRAKLVAKFAAKRAALVAQVQDMKLSEEERMTARLALQQLPRNANPTRQRNRCALTGRPRGVFRKFGLCRNKLREIAFRGEVPGMTKASW</sequence>
<comment type="similarity">
    <text evidence="2 7">Belongs to the universal ribosomal protein uS14 family.</text>
</comment>
<dbReference type="AlphaFoldDB" id="A0A127K6C6"/>
<keyword evidence="7" id="KW-0694">RNA-binding</keyword>
<keyword evidence="9" id="KW-1185">Reference proteome</keyword>
<dbReference type="Pfam" id="PF00253">
    <property type="entry name" value="Ribosomal_S14"/>
    <property type="match status" value="1"/>
</dbReference>
<evidence type="ECO:0000256" key="4">
    <source>
        <dbReference type="ARBA" id="ARBA00023274"/>
    </source>
</evidence>
<dbReference type="FunFam" id="1.10.287.1480:FF:000001">
    <property type="entry name" value="30S ribosomal protein S14"/>
    <property type="match status" value="1"/>
</dbReference>
<dbReference type="Proteomes" id="UP000036902">
    <property type="component" value="Chromosome"/>
</dbReference>
<evidence type="ECO:0000256" key="5">
    <source>
        <dbReference type="ARBA" id="ARBA00035167"/>
    </source>
</evidence>
<evidence type="ECO:0000256" key="1">
    <source>
        <dbReference type="ARBA" id="ARBA00003686"/>
    </source>
</evidence>
<evidence type="ECO:0000256" key="6">
    <source>
        <dbReference type="ARBA" id="ARBA00047110"/>
    </source>
</evidence>
<dbReference type="PROSITE" id="PS00527">
    <property type="entry name" value="RIBOSOMAL_S14"/>
    <property type="match status" value="1"/>
</dbReference>
<dbReference type="GO" id="GO:0003735">
    <property type="term" value="F:structural constituent of ribosome"/>
    <property type="evidence" value="ECO:0007669"/>
    <property type="project" value="InterPro"/>
</dbReference>
<evidence type="ECO:0000313" key="9">
    <source>
        <dbReference type="Proteomes" id="UP000036902"/>
    </source>
</evidence>
<keyword evidence="7" id="KW-0699">rRNA-binding</keyword>
<comment type="subunit">
    <text evidence="6 7">Part of the 30S ribosomal subunit. Contacts proteins S3 and S10.</text>
</comment>
<name>A0A127K6C6_9RHOO</name>
<organism evidence="8 9">
    <name type="scientific">Thauera humireducens</name>
    <dbReference type="NCBI Taxonomy" id="1134435"/>
    <lineage>
        <taxon>Bacteria</taxon>
        <taxon>Pseudomonadati</taxon>
        <taxon>Pseudomonadota</taxon>
        <taxon>Betaproteobacteria</taxon>
        <taxon>Rhodocyclales</taxon>
        <taxon>Zoogloeaceae</taxon>
        <taxon>Thauera</taxon>
    </lineage>
</organism>
<evidence type="ECO:0000313" key="8">
    <source>
        <dbReference type="EMBL" id="AMO37517.1"/>
    </source>
</evidence>
<evidence type="ECO:0000256" key="2">
    <source>
        <dbReference type="ARBA" id="ARBA00009083"/>
    </source>
</evidence>
<dbReference type="GO" id="GO:0015935">
    <property type="term" value="C:small ribosomal subunit"/>
    <property type="evidence" value="ECO:0007669"/>
    <property type="project" value="TreeGrafter"/>
</dbReference>
<dbReference type="NCBIfam" id="NF006477">
    <property type="entry name" value="PRK08881.1"/>
    <property type="match status" value="1"/>
</dbReference>
<comment type="function">
    <text evidence="1 7">Binds 16S rRNA, required for the assembly of 30S particles and may also be responsible for determining the conformation of the 16S rRNA at the A site.</text>
</comment>
<keyword evidence="4 7" id="KW-0687">Ribonucleoprotein</keyword>